<dbReference type="NCBIfam" id="NF005559">
    <property type="entry name" value="PRK07231.1"/>
    <property type="match status" value="1"/>
</dbReference>
<keyword evidence="4" id="KW-1185">Reference proteome</keyword>
<dbReference type="OrthoDB" id="20590at2"/>
<dbReference type="PRINTS" id="PR00080">
    <property type="entry name" value="SDRFAMILY"/>
</dbReference>
<evidence type="ECO:0000313" key="4">
    <source>
        <dbReference type="Proteomes" id="UP000270343"/>
    </source>
</evidence>
<dbReference type="InterPro" id="IPR002347">
    <property type="entry name" value="SDR_fam"/>
</dbReference>
<sequence>MSWHATTHPKGVAVDENRFAGKVVIVTGGGSGIGAATAYRFGRDGATVIIVGRTEGRLKQAADAAPTGSTIVTRVADVSDESAVNALITGVAEEYGRLDVLVNNAGTGAMGTVEQTDTATWRHILAVDVDSVFFASRAALPHLRRVGGCIVNVGSVSGLGADWGLAAYNTAKGALVNLTNAMALDHGHEGVRVNAVHPSLTRTPVAAPVFEDEDTMAAFRQRIPMQRAAEPSEVADVIAFLAGPEARFVNGAHIPVDGGLRASSGQPRMF</sequence>
<dbReference type="AlphaFoldDB" id="A0A3B0BYM1"/>
<dbReference type="Pfam" id="PF13561">
    <property type="entry name" value="adh_short_C2"/>
    <property type="match status" value="1"/>
</dbReference>
<evidence type="ECO:0000313" key="3">
    <source>
        <dbReference type="EMBL" id="RKN77418.1"/>
    </source>
</evidence>
<dbReference type="EMBL" id="RBAM01000001">
    <property type="protein sequence ID" value="RKN77418.1"/>
    <property type="molecule type" value="Genomic_DNA"/>
</dbReference>
<comment type="similarity">
    <text evidence="1">Belongs to the short-chain dehydrogenases/reductases (SDR) family.</text>
</comment>
<accession>A0A3B0BYM1</accession>
<protein>
    <submittedName>
        <fullName evidence="3">SDR family oxidoreductase</fullName>
    </submittedName>
</protein>
<dbReference type="FunFam" id="3.40.50.720:FF:000084">
    <property type="entry name" value="Short-chain dehydrogenase reductase"/>
    <property type="match status" value="1"/>
</dbReference>
<comment type="caution">
    <text evidence="3">The sequence shown here is derived from an EMBL/GenBank/DDBJ whole genome shotgun (WGS) entry which is preliminary data.</text>
</comment>
<dbReference type="PANTHER" id="PTHR43975">
    <property type="entry name" value="ZGC:101858"/>
    <property type="match status" value="1"/>
</dbReference>
<dbReference type="GO" id="GO:0016491">
    <property type="term" value="F:oxidoreductase activity"/>
    <property type="evidence" value="ECO:0007669"/>
    <property type="project" value="UniProtKB-KW"/>
</dbReference>
<dbReference type="CDD" id="cd05233">
    <property type="entry name" value="SDR_c"/>
    <property type="match status" value="1"/>
</dbReference>
<dbReference type="InterPro" id="IPR020904">
    <property type="entry name" value="Sc_DH/Rdtase_CS"/>
</dbReference>
<evidence type="ECO:0000256" key="1">
    <source>
        <dbReference type="ARBA" id="ARBA00006484"/>
    </source>
</evidence>
<gene>
    <name evidence="3" type="ORF">D7231_01410</name>
</gene>
<reference evidence="3 4" key="1">
    <citation type="journal article" date="2015" name="Antonie Van Leeuwenhoek">
        <title>Streptomyces klenkii sp. nov., isolated from deep marine sediment.</title>
        <authorList>
            <person name="Veyisoglu A."/>
            <person name="Sahin N."/>
        </authorList>
    </citation>
    <scope>NUCLEOTIDE SEQUENCE [LARGE SCALE GENOMIC DNA]</scope>
    <source>
        <strain evidence="3 4">KCTC 29202</strain>
    </source>
</reference>
<proteinExistence type="inferred from homology"/>
<name>A0A3B0BYM1_9ACTN</name>
<dbReference type="PROSITE" id="PS00061">
    <property type="entry name" value="ADH_SHORT"/>
    <property type="match status" value="1"/>
</dbReference>
<dbReference type="InterPro" id="IPR036291">
    <property type="entry name" value="NAD(P)-bd_dom_sf"/>
</dbReference>
<dbReference type="SUPFAM" id="SSF51735">
    <property type="entry name" value="NAD(P)-binding Rossmann-fold domains"/>
    <property type="match status" value="1"/>
</dbReference>
<keyword evidence="2" id="KW-0560">Oxidoreductase</keyword>
<dbReference type="PRINTS" id="PR00081">
    <property type="entry name" value="GDHRDH"/>
</dbReference>
<organism evidence="3 4">
    <name type="scientific">Streptomyces klenkii</name>
    <dbReference type="NCBI Taxonomy" id="1420899"/>
    <lineage>
        <taxon>Bacteria</taxon>
        <taxon>Bacillati</taxon>
        <taxon>Actinomycetota</taxon>
        <taxon>Actinomycetes</taxon>
        <taxon>Kitasatosporales</taxon>
        <taxon>Streptomycetaceae</taxon>
        <taxon>Streptomyces</taxon>
    </lineage>
</organism>
<dbReference type="PANTHER" id="PTHR43975:SF2">
    <property type="entry name" value="EG:BACR7A4.14 PROTEIN-RELATED"/>
    <property type="match status" value="1"/>
</dbReference>
<evidence type="ECO:0000256" key="2">
    <source>
        <dbReference type="ARBA" id="ARBA00023002"/>
    </source>
</evidence>
<dbReference type="Proteomes" id="UP000270343">
    <property type="component" value="Unassembled WGS sequence"/>
</dbReference>
<dbReference type="Gene3D" id="3.40.50.720">
    <property type="entry name" value="NAD(P)-binding Rossmann-like Domain"/>
    <property type="match status" value="1"/>
</dbReference>